<dbReference type="PATRIC" id="fig|1121307.3.peg.1814"/>
<dbReference type="RefSeq" id="WP_048570279.1">
    <property type="nucleotide sequence ID" value="NZ_LFVU01000024.1"/>
</dbReference>
<reference evidence="1 2" key="1">
    <citation type="submission" date="2015-06" db="EMBL/GenBank/DDBJ databases">
        <title>Draft genome sequence of the purine-degrading Clostridium cylindrosporum HC-1 (DSM 605).</title>
        <authorList>
            <person name="Poehlein A."/>
            <person name="Schiel-Bengelsdorf B."/>
            <person name="Bengelsdorf F."/>
            <person name="Daniel R."/>
            <person name="Duerre P."/>
        </authorList>
    </citation>
    <scope>NUCLEOTIDE SEQUENCE [LARGE SCALE GENOMIC DNA]</scope>
    <source>
        <strain evidence="1 2">DSM 605</strain>
    </source>
</reference>
<proteinExistence type="predicted"/>
<sequence length="102" mass="11936">MGRKNARNSEVLKASKDRTSPKIYDLLLKLVNSEREDLAEIVLKIDYLFEYASICVKQRDYREAKNTLNKAKERMDKIKSEESSIDISCLEYLYEGIIKKVK</sequence>
<dbReference type="Proteomes" id="UP000036756">
    <property type="component" value="Unassembled WGS sequence"/>
</dbReference>
<protein>
    <submittedName>
        <fullName evidence="1">Uncharacterized protein</fullName>
    </submittedName>
</protein>
<dbReference type="EMBL" id="LFVU01000024">
    <property type="protein sequence ID" value="KMT22186.1"/>
    <property type="molecule type" value="Genomic_DNA"/>
</dbReference>
<keyword evidence="2" id="KW-1185">Reference proteome</keyword>
<dbReference type="AlphaFoldDB" id="A0A0J8G3A0"/>
<evidence type="ECO:0000313" key="2">
    <source>
        <dbReference type="Proteomes" id="UP000036756"/>
    </source>
</evidence>
<dbReference type="OrthoDB" id="1935347at2"/>
<organism evidence="1 2">
    <name type="scientific">Clostridium cylindrosporum DSM 605</name>
    <dbReference type="NCBI Taxonomy" id="1121307"/>
    <lineage>
        <taxon>Bacteria</taxon>
        <taxon>Bacillati</taxon>
        <taxon>Bacillota</taxon>
        <taxon>Clostridia</taxon>
        <taxon>Eubacteriales</taxon>
        <taxon>Clostridiaceae</taxon>
        <taxon>Clostridium</taxon>
    </lineage>
</organism>
<gene>
    <name evidence="1" type="ORF">CLCY_4c01590</name>
</gene>
<name>A0A0J8G3A0_CLOCY</name>
<comment type="caution">
    <text evidence="1">The sequence shown here is derived from an EMBL/GenBank/DDBJ whole genome shotgun (WGS) entry which is preliminary data.</text>
</comment>
<evidence type="ECO:0000313" key="1">
    <source>
        <dbReference type="EMBL" id="KMT22186.1"/>
    </source>
</evidence>
<accession>A0A0J8G3A0</accession>